<evidence type="ECO:0000313" key="2">
    <source>
        <dbReference type="EMBL" id="CDF79391.1"/>
    </source>
</evidence>
<evidence type="ECO:0008006" key="4">
    <source>
        <dbReference type="Google" id="ProtNLM"/>
    </source>
</evidence>
<dbReference type="AlphaFoldDB" id="T2KLU3"/>
<evidence type="ECO:0000313" key="3">
    <source>
        <dbReference type="Proteomes" id="UP000016160"/>
    </source>
</evidence>
<keyword evidence="3" id="KW-1185">Reference proteome</keyword>
<accession>T2KLU3</accession>
<proteinExistence type="predicted"/>
<name>T2KLU3_FORAG</name>
<feature type="transmembrane region" description="Helical" evidence="1">
    <location>
        <begin position="6"/>
        <end position="27"/>
    </location>
</feature>
<keyword evidence="1" id="KW-0472">Membrane</keyword>
<keyword evidence="1" id="KW-1133">Transmembrane helix</keyword>
<dbReference type="STRING" id="1347342.BN863_16790"/>
<sequence>MLITVSIIIALLVAINVLLLIFSCNKISDYKIDENKRIQMVIETTTKQSQQSYYAATGS</sequence>
<organism evidence="2 3">
    <name type="scientific">Formosa agariphila (strain DSM 15362 / KCTC 12365 / LMG 23005 / KMM 3901 / M-2Alg 35-1)</name>
    <dbReference type="NCBI Taxonomy" id="1347342"/>
    <lineage>
        <taxon>Bacteria</taxon>
        <taxon>Pseudomonadati</taxon>
        <taxon>Bacteroidota</taxon>
        <taxon>Flavobacteriia</taxon>
        <taxon>Flavobacteriales</taxon>
        <taxon>Flavobacteriaceae</taxon>
        <taxon>Formosa</taxon>
    </lineage>
</organism>
<reference evidence="2 3" key="1">
    <citation type="journal article" date="2013" name="Appl. Environ. Microbiol.">
        <title>The genome of the alga-associated marine flavobacterium Formosa agariphila KMM 3901T reveals a broad potential for degradation of algal polysaccharides.</title>
        <authorList>
            <person name="Mann A.J."/>
            <person name="Hahnke R.L."/>
            <person name="Huang S."/>
            <person name="Werner J."/>
            <person name="Xing P."/>
            <person name="Barbeyron T."/>
            <person name="Huettel B."/>
            <person name="Stueber K."/>
            <person name="Reinhardt R."/>
            <person name="Harder J."/>
            <person name="Gloeckner F.O."/>
            <person name="Amann R.I."/>
            <person name="Teeling H."/>
        </authorList>
    </citation>
    <scope>NUCLEOTIDE SEQUENCE [LARGE SCALE GENOMIC DNA]</scope>
    <source>
        <strain evidence="3">DSM 15362 / KCTC 12365 / LMG 23005 / KMM 3901</strain>
    </source>
</reference>
<gene>
    <name evidence="2" type="ORF">BN863_16790</name>
</gene>
<dbReference type="Proteomes" id="UP000016160">
    <property type="component" value="Chromosome"/>
</dbReference>
<dbReference type="HOGENOM" id="CLU_2953756_0_0_10"/>
<dbReference type="EMBL" id="HG315671">
    <property type="protein sequence ID" value="CDF79391.1"/>
    <property type="molecule type" value="Genomic_DNA"/>
</dbReference>
<dbReference type="PATRIC" id="fig|1347342.6.peg.1684"/>
<keyword evidence="1" id="KW-0812">Transmembrane</keyword>
<evidence type="ECO:0000256" key="1">
    <source>
        <dbReference type="SAM" id="Phobius"/>
    </source>
</evidence>
<protein>
    <recommendedName>
        <fullName evidence="4">LemA family protein</fullName>
    </recommendedName>
</protein>